<evidence type="ECO:0000256" key="9">
    <source>
        <dbReference type="ARBA" id="ARBA00023136"/>
    </source>
</evidence>
<dbReference type="NCBIfam" id="TIGR02140">
    <property type="entry name" value="permease_CysW"/>
    <property type="match status" value="1"/>
</dbReference>
<comment type="function">
    <text evidence="10">Part of the ABC transporter complex CysAWTP (TC 3.A.1.6.1) involved in sulfate/thiosulfate import. Probably responsible for the translocation of the substrate across the membrane.</text>
</comment>
<keyword evidence="14" id="KW-1185">Reference proteome</keyword>
<evidence type="ECO:0000256" key="7">
    <source>
        <dbReference type="ARBA" id="ARBA00022989"/>
    </source>
</evidence>
<dbReference type="PATRIC" id="fig|162209.4.peg.255"/>
<evidence type="ECO:0000313" key="13">
    <source>
        <dbReference type="EMBL" id="ALS20635.1"/>
    </source>
</evidence>
<dbReference type="Pfam" id="PF00528">
    <property type="entry name" value="BPD_transp_1"/>
    <property type="match status" value="1"/>
</dbReference>
<dbReference type="InterPro" id="IPR011866">
    <property type="entry name" value="CysW_permease"/>
</dbReference>
<evidence type="ECO:0000256" key="6">
    <source>
        <dbReference type="ARBA" id="ARBA00022692"/>
    </source>
</evidence>
<dbReference type="Proteomes" id="UP000061660">
    <property type="component" value="Chromosome"/>
</dbReference>
<dbReference type="Gene3D" id="1.10.3720.10">
    <property type="entry name" value="MetI-like"/>
    <property type="match status" value="1"/>
</dbReference>
<evidence type="ECO:0000256" key="11">
    <source>
        <dbReference type="ARBA" id="ARBA00067681"/>
    </source>
</evidence>
<dbReference type="InterPro" id="IPR035906">
    <property type="entry name" value="MetI-like_sf"/>
</dbReference>
<dbReference type="InterPro" id="IPR005667">
    <property type="entry name" value="Sulph_transpt2"/>
</dbReference>
<keyword evidence="9" id="KW-0472">Membrane</keyword>
<dbReference type="SUPFAM" id="SSF161098">
    <property type="entry name" value="MetI-like"/>
    <property type="match status" value="1"/>
</dbReference>
<keyword evidence="3" id="KW-0813">Transport</keyword>
<reference evidence="13 14" key="2">
    <citation type="journal article" date="2016" name="Genome Announc.">
        <title>Complete Genome Sequences of Two Interactive Moderate Thermophiles, Paenibacillus napthalenovorans 32O-Y and Paenibacillus sp. 32O-W.</title>
        <authorList>
            <person name="Butler R.R.III."/>
            <person name="Wang J."/>
            <person name="Stark B.C."/>
            <person name="Pombert J.F."/>
        </authorList>
    </citation>
    <scope>NUCLEOTIDE SEQUENCE [LARGE SCALE GENOMIC DNA]</scope>
    <source>
        <strain evidence="13 14">32O-Y</strain>
    </source>
</reference>
<dbReference type="AlphaFoldDB" id="A0A0U2ILE6"/>
<evidence type="ECO:0000256" key="2">
    <source>
        <dbReference type="ARBA" id="ARBA00011779"/>
    </source>
</evidence>
<dbReference type="OrthoDB" id="9774448at2"/>
<keyword evidence="7" id="KW-1133">Transmembrane helix</keyword>
<dbReference type="EMBL" id="CP013652">
    <property type="protein sequence ID" value="ALS20635.1"/>
    <property type="molecule type" value="Genomic_DNA"/>
</dbReference>
<dbReference type="GO" id="GO:0005886">
    <property type="term" value="C:plasma membrane"/>
    <property type="evidence" value="ECO:0007669"/>
    <property type="project" value="UniProtKB-SubCell"/>
</dbReference>
<keyword evidence="5" id="KW-0997">Cell inner membrane</keyword>
<evidence type="ECO:0000259" key="12">
    <source>
        <dbReference type="PROSITE" id="PS50928"/>
    </source>
</evidence>
<evidence type="ECO:0000256" key="1">
    <source>
        <dbReference type="ARBA" id="ARBA00004429"/>
    </source>
</evidence>
<sequence length="295" mass="32255">MAGYVTTTVKSNPTAGSRPRHITESPLVRWILIAVATMFLGFLLILPLISVFVEAFRKGWEVYSAALVDPDAASAIRLTLTVAAIAVPANLVFGIAAAWAITKFKFKGKNVLITLIDLPFAVSPVIAGLIYILLYGSNGWFGPWLEEHDIKIVFALPGIVLATVFVTFPFVARELIPLMQSQGTQEEEAAVTLGAKGWRIFWKITLPNIKWGLLYGIILCNARAMGEFGAVSVVSGHIRGSTNTMPLHIQILYNEYNFAGAFAMASLLVLLALVTLILKSIIEWKYQHQPGIEGK</sequence>
<gene>
    <name evidence="13" type="ORF">IJ22_02460</name>
</gene>
<dbReference type="NCBIfam" id="TIGR00969">
    <property type="entry name" value="3a0106s02"/>
    <property type="match status" value="1"/>
</dbReference>
<keyword evidence="6" id="KW-0812">Transmembrane</keyword>
<dbReference type="InterPro" id="IPR000515">
    <property type="entry name" value="MetI-like"/>
</dbReference>
<organism evidence="13 14">
    <name type="scientific">Paenibacillus naphthalenovorans</name>
    <dbReference type="NCBI Taxonomy" id="162209"/>
    <lineage>
        <taxon>Bacteria</taxon>
        <taxon>Bacillati</taxon>
        <taxon>Bacillota</taxon>
        <taxon>Bacilli</taxon>
        <taxon>Bacillales</taxon>
        <taxon>Paenibacillaceae</taxon>
        <taxon>Paenibacillus</taxon>
    </lineage>
</organism>
<feature type="domain" description="ABC transmembrane type-1" evidence="12">
    <location>
        <begin position="76"/>
        <end position="279"/>
    </location>
</feature>
<dbReference type="STRING" id="162209.IJ22_02460"/>
<dbReference type="FunFam" id="1.10.3720.10:FF:000015">
    <property type="entry name" value="Sulfate ABC transporter, permease CysW"/>
    <property type="match status" value="1"/>
</dbReference>
<evidence type="ECO:0000313" key="14">
    <source>
        <dbReference type="Proteomes" id="UP000061660"/>
    </source>
</evidence>
<evidence type="ECO:0000256" key="4">
    <source>
        <dbReference type="ARBA" id="ARBA00022475"/>
    </source>
</evidence>
<dbReference type="CDD" id="cd06261">
    <property type="entry name" value="TM_PBP2"/>
    <property type="match status" value="1"/>
</dbReference>
<dbReference type="PROSITE" id="PS50928">
    <property type="entry name" value="ABC_TM1"/>
    <property type="match status" value="1"/>
</dbReference>
<comment type="subunit">
    <text evidence="2">The complex is composed of two ATP-binding proteins (CysA), two transmembrane proteins (CysT and CysW) and a solute-binding protein (CysP).</text>
</comment>
<dbReference type="PANTHER" id="PTHR30406:SF1">
    <property type="entry name" value="SULFATE TRANSPORT SYSTEM PERMEASE PROTEIN CYSW"/>
    <property type="match status" value="1"/>
</dbReference>
<dbReference type="KEGG" id="pnp:IJ22_02460"/>
<dbReference type="PANTHER" id="PTHR30406">
    <property type="entry name" value="SULFATE TRANSPORT SYSTEM PERMEASE PROTEIN"/>
    <property type="match status" value="1"/>
</dbReference>
<proteinExistence type="predicted"/>
<name>A0A0U2ILE6_9BACL</name>
<evidence type="ECO:0000256" key="5">
    <source>
        <dbReference type="ARBA" id="ARBA00022519"/>
    </source>
</evidence>
<evidence type="ECO:0000256" key="3">
    <source>
        <dbReference type="ARBA" id="ARBA00022448"/>
    </source>
</evidence>
<accession>A0A0U2ILE6</accession>
<evidence type="ECO:0000256" key="8">
    <source>
        <dbReference type="ARBA" id="ARBA00023032"/>
    </source>
</evidence>
<comment type="subcellular location">
    <subcellularLocation>
        <location evidence="1">Cell inner membrane</location>
        <topology evidence="1">Multi-pass membrane protein</topology>
    </subcellularLocation>
</comment>
<dbReference type="GO" id="GO:0015419">
    <property type="term" value="F:ABC-type sulfate transporter activity"/>
    <property type="evidence" value="ECO:0007669"/>
    <property type="project" value="InterPro"/>
</dbReference>
<reference evidence="14" key="1">
    <citation type="submission" date="2015-12" db="EMBL/GenBank/DDBJ databases">
        <title>Complete genome sequences of two moderately thermophilic Paenibacillus species.</title>
        <authorList>
            <person name="Butler R.III."/>
            <person name="Wang J."/>
            <person name="Stark B.C."/>
            <person name="Pombert J.-F."/>
        </authorList>
    </citation>
    <scope>NUCLEOTIDE SEQUENCE [LARGE SCALE GENOMIC DNA]</scope>
    <source>
        <strain evidence="14">32O-Y</strain>
    </source>
</reference>
<dbReference type="RefSeq" id="WP_062406647.1">
    <property type="nucleotide sequence ID" value="NZ_CP013652.1"/>
</dbReference>
<keyword evidence="8" id="KW-0764">Sulfate transport</keyword>
<keyword evidence="4" id="KW-1003">Cell membrane</keyword>
<protein>
    <recommendedName>
        <fullName evidence="11">Sulfate transport system permease protein CysW</fullName>
    </recommendedName>
</protein>
<evidence type="ECO:0000256" key="10">
    <source>
        <dbReference type="ARBA" id="ARBA00025323"/>
    </source>
</evidence>